<sequence length="155" mass="17492">MANHAYTPEETRVLLDVMLGSLARRLRMLGYDAAYALDRDVEADDAIHDLAREESRVLLTRDRDLAERTPESVLLTEQDVDDQLAELRDAGFELALDEPARCATCNGLLEEVDPETAPEHAPADVDRLWACTACGQHYWKGSHWTDVGERLEETR</sequence>
<evidence type="ECO:0000313" key="3">
    <source>
        <dbReference type="Proteomes" id="UP000607197"/>
    </source>
</evidence>
<proteinExistence type="predicted"/>
<evidence type="ECO:0000259" key="1">
    <source>
        <dbReference type="Pfam" id="PF01927"/>
    </source>
</evidence>
<reference evidence="2" key="2">
    <citation type="submission" date="2020-09" db="EMBL/GenBank/DDBJ databases">
        <authorList>
            <person name="Sun Q."/>
            <person name="Ohkuma M."/>
        </authorList>
    </citation>
    <scope>NUCLEOTIDE SEQUENCE</scope>
    <source>
        <strain evidence="2">JCM 19596</strain>
    </source>
</reference>
<dbReference type="PANTHER" id="PTHR39081:SF1">
    <property type="entry name" value="MUT7-C RNASE DOMAIN-CONTAINING PROTEIN"/>
    <property type="match status" value="1"/>
</dbReference>
<dbReference type="OrthoDB" id="1266at2157"/>
<evidence type="ECO:0000313" key="2">
    <source>
        <dbReference type="EMBL" id="GGL70698.1"/>
    </source>
</evidence>
<accession>A0A830FNJ1</accession>
<dbReference type="Pfam" id="PF01927">
    <property type="entry name" value="Mut7-C"/>
    <property type="match status" value="1"/>
</dbReference>
<dbReference type="AlphaFoldDB" id="A0A830FNJ1"/>
<dbReference type="EMBL" id="BMPG01000005">
    <property type="protein sequence ID" value="GGL70698.1"/>
    <property type="molecule type" value="Genomic_DNA"/>
</dbReference>
<reference evidence="2" key="1">
    <citation type="journal article" date="2014" name="Int. J. Syst. Evol. Microbiol.">
        <title>Complete genome sequence of Corynebacterium casei LMG S-19264T (=DSM 44701T), isolated from a smear-ripened cheese.</title>
        <authorList>
            <consortium name="US DOE Joint Genome Institute (JGI-PGF)"/>
            <person name="Walter F."/>
            <person name="Albersmeier A."/>
            <person name="Kalinowski J."/>
            <person name="Ruckert C."/>
        </authorList>
    </citation>
    <scope>NUCLEOTIDE SEQUENCE</scope>
    <source>
        <strain evidence="2">JCM 19596</strain>
    </source>
</reference>
<dbReference type="RefSeq" id="WP_188980553.1">
    <property type="nucleotide sequence ID" value="NZ_BMPG01000005.1"/>
</dbReference>
<keyword evidence="3" id="KW-1185">Reference proteome</keyword>
<dbReference type="PANTHER" id="PTHR39081">
    <property type="entry name" value="MUT7-C DOMAIN-CONTAINING PROTEIN"/>
    <property type="match status" value="1"/>
</dbReference>
<protein>
    <recommendedName>
        <fullName evidence="1">Mut7-C RNAse domain-containing protein</fullName>
    </recommendedName>
</protein>
<gene>
    <name evidence="2" type="ORF">GCM10009039_30960</name>
</gene>
<dbReference type="InterPro" id="IPR002782">
    <property type="entry name" value="Mut7-C_RNAse_dom"/>
</dbReference>
<dbReference type="Proteomes" id="UP000607197">
    <property type="component" value="Unassembled WGS sequence"/>
</dbReference>
<comment type="caution">
    <text evidence="2">The sequence shown here is derived from an EMBL/GenBank/DDBJ whole genome shotgun (WGS) entry which is preliminary data.</text>
</comment>
<feature type="domain" description="Mut7-C RNAse" evidence="1">
    <location>
        <begin position="11"/>
        <end position="150"/>
    </location>
</feature>
<organism evidence="2 3">
    <name type="scientific">Halocalculus aciditolerans</name>
    <dbReference type="NCBI Taxonomy" id="1383812"/>
    <lineage>
        <taxon>Archaea</taxon>
        <taxon>Methanobacteriati</taxon>
        <taxon>Methanobacteriota</taxon>
        <taxon>Stenosarchaea group</taxon>
        <taxon>Halobacteria</taxon>
        <taxon>Halobacteriales</taxon>
        <taxon>Halobacteriaceae</taxon>
        <taxon>Halocalculus</taxon>
    </lineage>
</organism>
<name>A0A830FNJ1_9EURY</name>